<dbReference type="KEGG" id="cohn:KCTCHS21_34400"/>
<keyword evidence="3" id="KW-1185">Reference proteome</keyword>
<dbReference type="CDD" id="cd03139">
    <property type="entry name" value="GATase1_PfpI_2"/>
    <property type="match status" value="1"/>
</dbReference>
<evidence type="ECO:0000259" key="1">
    <source>
        <dbReference type="Pfam" id="PF01965"/>
    </source>
</evidence>
<dbReference type="InterPro" id="IPR002818">
    <property type="entry name" value="DJ-1/PfpI"/>
</dbReference>
<dbReference type="OrthoDB" id="6382410at2"/>
<proteinExistence type="predicted"/>
<dbReference type="PANTHER" id="PTHR43130">
    <property type="entry name" value="ARAC-FAMILY TRANSCRIPTIONAL REGULATOR"/>
    <property type="match status" value="1"/>
</dbReference>
<dbReference type="Proteomes" id="UP000289856">
    <property type="component" value="Chromosome"/>
</dbReference>
<evidence type="ECO:0000313" key="3">
    <source>
        <dbReference type="Proteomes" id="UP000289856"/>
    </source>
</evidence>
<dbReference type="EMBL" id="AP019400">
    <property type="protein sequence ID" value="BBI34041.1"/>
    <property type="molecule type" value="Genomic_DNA"/>
</dbReference>
<accession>A0A3T1D7I9</accession>
<sequence length="198" mass="21807">MGQVQQARNVAIFVFDGVEILDFTGPFEVFITGSNRGQDFNVYTVAELENPVNALGNLSINASYTINNCPRTDILIVPGGRGARHEMHNETITNWIKEVSNEAELVFSVCTGALILAKANLLDGLKITTNRLAMNELREVAPQSAEIIENVRYVDNGKIILSAGISAGIDASLYVIEKLLGKDRALEAARIMEYDWYE</sequence>
<dbReference type="GO" id="GO:0006355">
    <property type="term" value="P:regulation of DNA-templated transcription"/>
    <property type="evidence" value="ECO:0007669"/>
    <property type="project" value="TreeGrafter"/>
</dbReference>
<feature type="domain" description="DJ-1/PfpI" evidence="1">
    <location>
        <begin position="9"/>
        <end position="177"/>
    </location>
</feature>
<evidence type="ECO:0000313" key="2">
    <source>
        <dbReference type="EMBL" id="BBI34041.1"/>
    </source>
</evidence>
<name>A0A3T1D7I9_9BACL</name>
<reference evidence="2 3" key="1">
    <citation type="submission" date="2019-01" db="EMBL/GenBank/DDBJ databases">
        <title>Complete genome sequence of Cohnella hallensis HS21 isolated from Korean fir (Abies koreana) rhizospheric soil.</title>
        <authorList>
            <person name="Jiang L."/>
            <person name="Kang S.W."/>
            <person name="Kim S."/>
            <person name="Jung J."/>
            <person name="Kim C.Y."/>
            <person name="Kim D.H."/>
            <person name="Kim S.W."/>
            <person name="Lee J."/>
        </authorList>
    </citation>
    <scope>NUCLEOTIDE SEQUENCE [LARGE SCALE GENOMIC DNA]</scope>
    <source>
        <strain evidence="2 3">HS21</strain>
    </source>
</reference>
<dbReference type="AlphaFoldDB" id="A0A3T1D7I9"/>
<dbReference type="InterPro" id="IPR052158">
    <property type="entry name" value="INH-QAR"/>
</dbReference>
<dbReference type="RefSeq" id="WP_130610730.1">
    <property type="nucleotide sequence ID" value="NZ_AP019400.1"/>
</dbReference>
<gene>
    <name evidence="2" type="ORF">KCTCHS21_34400</name>
</gene>
<dbReference type="Gene3D" id="3.40.50.880">
    <property type="match status" value="1"/>
</dbReference>
<organism evidence="2 3">
    <name type="scientific">Cohnella abietis</name>
    <dbReference type="NCBI Taxonomy" id="2507935"/>
    <lineage>
        <taxon>Bacteria</taxon>
        <taxon>Bacillati</taxon>
        <taxon>Bacillota</taxon>
        <taxon>Bacilli</taxon>
        <taxon>Bacillales</taxon>
        <taxon>Paenibacillaceae</taxon>
        <taxon>Cohnella</taxon>
    </lineage>
</organism>
<dbReference type="SUPFAM" id="SSF52317">
    <property type="entry name" value="Class I glutamine amidotransferase-like"/>
    <property type="match status" value="1"/>
</dbReference>
<dbReference type="PANTHER" id="PTHR43130:SF14">
    <property type="entry name" value="DJ-1_PFPI DOMAIN-CONTAINING PROTEIN"/>
    <property type="match status" value="1"/>
</dbReference>
<dbReference type="InterPro" id="IPR029062">
    <property type="entry name" value="Class_I_gatase-like"/>
</dbReference>
<protein>
    <submittedName>
        <fullName evidence="2">AraC family transcriptional regulator</fullName>
    </submittedName>
</protein>
<dbReference type="Pfam" id="PF01965">
    <property type="entry name" value="DJ-1_PfpI"/>
    <property type="match status" value="1"/>
</dbReference>